<feature type="DNA-binding region" description="OmpR/PhoB-type" evidence="6">
    <location>
        <begin position="1"/>
        <end position="94"/>
    </location>
</feature>
<dbReference type="GO" id="GO:0000160">
    <property type="term" value="P:phosphorelay signal transduction system"/>
    <property type="evidence" value="ECO:0007669"/>
    <property type="project" value="UniProtKB-KW"/>
</dbReference>
<dbReference type="InterPro" id="IPR036388">
    <property type="entry name" value="WH-like_DNA-bd_sf"/>
</dbReference>
<name>A0A1I6RU70_9ACTN</name>
<accession>A0A1I6RU70</accession>
<dbReference type="SUPFAM" id="SSF48452">
    <property type="entry name" value="TPR-like"/>
    <property type="match status" value="3"/>
</dbReference>
<proteinExistence type="inferred from homology"/>
<evidence type="ECO:0000256" key="4">
    <source>
        <dbReference type="ARBA" id="ARBA00023125"/>
    </source>
</evidence>
<dbReference type="SUPFAM" id="SSF46894">
    <property type="entry name" value="C-terminal effector domain of the bipartite response regulators"/>
    <property type="match status" value="1"/>
</dbReference>
<dbReference type="Gene3D" id="1.10.10.10">
    <property type="entry name" value="Winged helix-like DNA-binding domain superfamily/Winged helix DNA-binding domain"/>
    <property type="match status" value="1"/>
</dbReference>
<evidence type="ECO:0000256" key="5">
    <source>
        <dbReference type="ARBA" id="ARBA00023163"/>
    </source>
</evidence>
<evidence type="ECO:0000256" key="1">
    <source>
        <dbReference type="ARBA" id="ARBA00005820"/>
    </source>
</evidence>
<keyword evidence="5" id="KW-0804">Transcription</keyword>
<dbReference type="SMART" id="SM00862">
    <property type="entry name" value="Trans_reg_C"/>
    <property type="match status" value="1"/>
</dbReference>
<dbReference type="GO" id="GO:0006355">
    <property type="term" value="P:regulation of DNA-templated transcription"/>
    <property type="evidence" value="ECO:0007669"/>
    <property type="project" value="InterPro"/>
</dbReference>
<keyword evidence="10" id="KW-1185">Reference proteome</keyword>
<dbReference type="EMBL" id="FPAB01000003">
    <property type="protein sequence ID" value="SFS68269.1"/>
    <property type="molecule type" value="Genomic_DNA"/>
</dbReference>
<gene>
    <name evidence="9" type="ORF">SAMN05444716_103415</name>
</gene>
<dbReference type="GO" id="GO:0003677">
    <property type="term" value="F:DNA binding"/>
    <property type="evidence" value="ECO:0007669"/>
    <property type="project" value="UniProtKB-UniRule"/>
</dbReference>
<dbReference type="InterPro" id="IPR027417">
    <property type="entry name" value="P-loop_NTPase"/>
</dbReference>
<evidence type="ECO:0000313" key="9">
    <source>
        <dbReference type="EMBL" id="SFS68269.1"/>
    </source>
</evidence>
<dbReference type="InterPro" id="IPR051677">
    <property type="entry name" value="AfsR-DnrI-RedD_regulator"/>
</dbReference>
<evidence type="ECO:0000313" key="10">
    <source>
        <dbReference type="Proteomes" id="UP000198873"/>
    </source>
</evidence>
<evidence type="ECO:0000256" key="3">
    <source>
        <dbReference type="ARBA" id="ARBA00023015"/>
    </source>
</evidence>
<dbReference type="InterPro" id="IPR001867">
    <property type="entry name" value="OmpR/PhoB-type_DNA-bd"/>
</dbReference>
<feature type="domain" description="OmpR/PhoB-type" evidence="8">
    <location>
        <begin position="1"/>
        <end position="94"/>
    </location>
</feature>
<dbReference type="InterPro" id="IPR016032">
    <property type="entry name" value="Sig_transdc_resp-reg_C-effctor"/>
</dbReference>
<dbReference type="PANTHER" id="PTHR35807">
    <property type="entry name" value="TRANSCRIPTIONAL REGULATOR REDD-RELATED"/>
    <property type="match status" value="1"/>
</dbReference>
<evidence type="ECO:0000256" key="7">
    <source>
        <dbReference type="SAM" id="MobiDB-lite"/>
    </source>
</evidence>
<dbReference type="SUPFAM" id="SSF52540">
    <property type="entry name" value="P-loop containing nucleoside triphosphate hydrolases"/>
    <property type="match status" value="1"/>
</dbReference>
<evidence type="ECO:0000259" key="8">
    <source>
        <dbReference type="PROSITE" id="PS51755"/>
    </source>
</evidence>
<dbReference type="STRING" id="1176198.SAMN05444716_103415"/>
<sequence>MDGTVGFAVLGPMEIRRGETGEAVTGRLRRTLLGVLLARPGGGVPADTLSDALWGERPDERAAARLQLHIHRLRAFLGDPDRLAFGVDGYRLRVAPGEPDADRFETLIAEALRVRAREPGRAAVLLREALELWRGVPFAGLEVPLLDDWAHRLGERRLTAYEALYEAELACGNETAAVDGLSALVREHPLRERLHALLMTALYRAGRPADALAVYRTARERLVTELGLEPGPELRALERSVLAGEPIGRAARPGPSGAPAPPVPRTPAQLPADVTRFTGREAELAELDALLARPGNSGPVLVTAVAGTAGVGKTALAVRWAHRVRDRFPDGQLYVDLHGYGPDRPVAPEDALAGFLRALGVDGGSIPPVPAERAARYRTLLDGRRVLVVLDNAHSAEQVRPLLPGSPTACAVITSRDALAGLVAREGAHRLTLDRLPPADARSLLRQLLGTRATAAPAAVDALIERCARLPLALRITAELARSQPSRPLADLAAELADRHEALELLDLDGDPYTAVRAVFSWSYQRLDPDVARVFRLFGVLPGHDTDAHTLAAMAGTGPRSARHALETLLRAHLVDRIAPGRYQPHDLLRAYAAELAADPGHTAERATALTRLSRYYRAASAAALDAVAPYEKARRPAAPAWDGELPALASPEAARRWLDTERAALLEATRHGPPELTRFLSDTLWRYLETGGYHDDSVTLHERALALARESGDRLAEANALRQLSTALNRSGGDLHRAIALLRQALVRYEELGEPELRDASLVNLGNAYASLGDHFEALRLYRLAQEGGAGGWALHRAALCNSGISLQLLGRYEEAAQAMRTALALCQEHGDRTNEGNILSGLAEVSLQLGEEDRAYEEARRALGLARETGYRLVESHALRVLGQLHERRAEPERALHHHIRAEAIAREVGDPGLIASALNSLAGARAVAGHPRQALREYAESIAVAVGSDHRDLLARAHAGIAEVHAGLGDRDSARAHWRQALIHCEALGLPETDRVRERLAQCGPEPATA</sequence>
<organism evidence="9 10">
    <name type="scientific">Streptomyces harbinensis</name>
    <dbReference type="NCBI Taxonomy" id="1176198"/>
    <lineage>
        <taxon>Bacteria</taxon>
        <taxon>Bacillati</taxon>
        <taxon>Actinomycetota</taxon>
        <taxon>Actinomycetes</taxon>
        <taxon>Kitasatosporales</taxon>
        <taxon>Streptomycetaceae</taxon>
        <taxon>Streptomyces</taxon>
    </lineage>
</organism>
<protein>
    <submittedName>
        <fullName evidence="9">DNA-binding transcriptional activator of the SARP family</fullName>
    </submittedName>
</protein>
<dbReference type="InterPro" id="IPR003593">
    <property type="entry name" value="AAA+_ATPase"/>
</dbReference>
<dbReference type="InterPro" id="IPR005158">
    <property type="entry name" value="BTAD"/>
</dbReference>
<dbReference type="Proteomes" id="UP000198873">
    <property type="component" value="Unassembled WGS sequence"/>
</dbReference>
<dbReference type="SMART" id="SM00028">
    <property type="entry name" value="TPR"/>
    <property type="match status" value="5"/>
</dbReference>
<comment type="similarity">
    <text evidence="1">Belongs to the AfsR/DnrI/RedD regulatory family.</text>
</comment>
<keyword evidence="4 6" id="KW-0238">DNA-binding</keyword>
<dbReference type="PANTHER" id="PTHR35807:SF1">
    <property type="entry name" value="TRANSCRIPTIONAL REGULATOR REDD"/>
    <property type="match status" value="1"/>
</dbReference>
<dbReference type="PRINTS" id="PR00364">
    <property type="entry name" value="DISEASERSIST"/>
</dbReference>
<dbReference type="Gene3D" id="3.40.50.300">
    <property type="entry name" value="P-loop containing nucleotide triphosphate hydrolases"/>
    <property type="match status" value="1"/>
</dbReference>
<feature type="compositionally biased region" description="Pro residues" evidence="7">
    <location>
        <begin position="256"/>
        <end position="265"/>
    </location>
</feature>
<feature type="region of interest" description="Disordered" evidence="7">
    <location>
        <begin position="249"/>
        <end position="268"/>
    </location>
</feature>
<evidence type="ECO:0000256" key="2">
    <source>
        <dbReference type="ARBA" id="ARBA00023012"/>
    </source>
</evidence>
<reference evidence="10" key="1">
    <citation type="submission" date="2016-10" db="EMBL/GenBank/DDBJ databases">
        <authorList>
            <person name="Varghese N."/>
            <person name="Submissions S."/>
        </authorList>
    </citation>
    <scope>NUCLEOTIDE SEQUENCE [LARGE SCALE GENOMIC DNA]</scope>
    <source>
        <strain evidence="10">CGMCC 4.7047</strain>
    </source>
</reference>
<dbReference type="PROSITE" id="PS51755">
    <property type="entry name" value="OMPR_PHOB"/>
    <property type="match status" value="1"/>
</dbReference>
<dbReference type="SMART" id="SM01043">
    <property type="entry name" value="BTAD"/>
    <property type="match status" value="1"/>
</dbReference>
<dbReference type="CDD" id="cd15831">
    <property type="entry name" value="BTAD"/>
    <property type="match status" value="1"/>
</dbReference>
<keyword evidence="2" id="KW-0902">Two-component regulatory system</keyword>
<dbReference type="InterPro" id="IPR019734">
    <property type="entry name" value="TPR_rpt"/>
</dbReference>
<keyword evidence="3" id="KW-0805">Transcription regulation</keyword>
<dbReference type="Gene3D" id="1.25.40.10">
    <property type="entry name" value="Tetratricopeptide repeat domain"/>
    <property type="match status" value="3"/>
</dbReference>
<dbReference type="Pfam" id="PF03704">
    <property type="entry name" value="BTAD"/>
    <property type="match status" value="1"/>
</dbReference>
<dbReference type="AlphaFoldDB" id="A0A1I6RU70"/>
<dbReference type="InterPro" id="IPR011990">
    <property type="entry name" value="TPR-like_helical_dom_sf"/>
</dbReference>
<dbReference type="SMART" id="SM00382">
    <property type="entry name" value="AAA"/>
    <property type="match status" value="1"/>
</dbReference>
<evidence type="ECO:0000256" key="6">
    <source>
        <dbReference type="PROSITE-ProRule" id="PRU01091"/>
    </source>
</evidence>